<dbReference type="Gene3D" id="2.60.40.1760">
    <property type="entry name" value="glycosyl hydrolase (family 31)"/>
    <property type="match status" value="1"/>
</dbReference>
<dbReference type="PANTHER" id="PTHR43863">
    <property type="entry name" value="HYDROLASE, PUTATIVE (AFU_ORTHOLOGUE AFUA_1G03140)-RELATED"/>
    <property type="match status" value="1"/>
</dbReference>
<feature type="domain" description="Glycoside hydrolase family 31 N-terminal" evidence="2">
    <location>
        <begin position="43"/>
        <end position="197"/>
    </location>
</feature>
<dbReference type="SUPFAM" id="SSF74650">
    <property type="entry name" value="Galactose mutarotase-like"/>
    <property type="match status" value="1"/>
</dbReference>
<feature type="chain" id="PRO_5045143798" evidence="1">
    <location>
        <begin position="24"/>
        <end position="200"/>
    </location>
</feature>
<gene>
    <name evidence="3" type="ORF">ACFSJU_07820</name>
</gene>
<dbReference type="PANTHER" id="PTHR43863:SF2">
    <property type="entry name" value="MALTASE-GLUCOAMYLASE"/>
    <property type="match status" value="1"/>
</dbReference>
<organism evidence="3 4">
    <name type="scientific">Paradesertivirga mongoliensis</name>
    <dbReference type="NCBI Taxonomy" id="2100740"/>
    <lineage>
        <taxon>Bacteria</taxon>
        <taxon>Pseudomonadati</taxon>
        <taxon>Bacteroidota</taxon>
        <taxon>Sphingobacteriia</taxon>
        <taxon>Sphingobacteriales</taxon>
        <taxon>Sphingobacteriaceae</taxon>
        <taxon>Paradesertivirga</taxon>
    </lineage>
</organism>
<protein>
    <submittedName>
        <fullName evidence="3">Alpha-glucosidase domain-containing protein</fullName>
    </submittedName>
</protein>
<proteinExistence type="predicted"/>
<keyword evidence="1" id="KW-0732">Signal</keyword>
<accession>A0ABW4ZKY9</accession>
<dbReference type="Proteomes" id="UP001597387">
    <property type="component" value="Unassembled WGS sequence"/>
</dbReference>
<dbReference type="InterPro" id="IPR011013">
    <property type="entry name" value="Gal_mutarotase_sf_dom"/>
</dbReference>
<dbReference type="EMBL" id="JBHUHZ010000001">
    <property type="protein sequence ID" value="MFD2162297.1"/>
    <property type="molecule type" value="Genomic_DNA"/>
</dbReference>
<reference evidence="4" key="1">
    <citation type="journal article" date="2019" name="Int. J. Syst. Evol. Microbiol.">
        <title>The Global Catalogue of Microorganisms (GCM) 10K type strain sequencing project: providing services to taxonomists for standard genome sequencing and annotation.</title>
        <authorList>
            <consortium name="The Broad Institute Genomics Platform"/>
            <consortium name="The Broad Institute Genome Sequencing Center for Infectious Disease"/>
            <person name="Wu L."/>
            <person name="Ma J."/>
        </authorList>
    </citation>
    <scope>NUCLEOTIDE SEQUENCE [LARGE SCALE GENOMIC DNA]</scope>
    <source>
        <strain evidence="4">KCTC 42217</strain>
    </source>
</reference>
<dbReference type="CDD" id="cd14752">
    <property type="entry name" value="GH31_N"/>
    <property type="match status" value="1"/>
</dbReference>
<sequence>MYKKIIYSFLLCLIFCGGVQVQAQNVVNISDGIIVNPKQGGATVRLRVISDRIIRVTADPEKDFRQSASLSVIDTLKRSGKWSASVFGNEAIVKTGAINAIVDLSTGRVRFLENKGNTILAEKETGRTFEPDSYDGDSFYKLTQVFESSQNEAFYGLGQHQEGIMNYKGRQVLLAQNNTEVAVPFVLSSRNYGILWDIIL</sequence>
<evidence type="ECO:0000313" key="3">
    <source>
        <dbReference type="EMBL" id="MFD2162297.1"/>
    </source>
</evidence>
<comment type="caution">
    <text evidence="3">The sequence shown here is derived from an EMBL/GenBank/DDBJ whole genome shotgun (WGS) entry which is preliminary data.</text>
</comment>
<dbReference type="InterPro" id="IPR051816">
    <property type="entry name" value="Glycosyl_Hydrolase_31"/>
</dbReference>
<evidence type="ECO:0000313" key="4">
    <source>
        <dbReference type="Proteomes" id="UP001597387"/>
    </source>
</evidence>
<evidence type="ECO:0000256" key="1">
    <source>
        <dbReference type="SAM" id="SignalP"/>
    </source>
</evidence>
<dbReference type="InterPro" id="IPR025887">
    <property type="entry name" value="Glyco_hydro_31_N_dom"/>
</dbReference>
<dbReference type="RefSeq" id="WP_255903897.1">
    <property type="nucleotide sequence ID" value="NZ_JAFMZO010000003.1"/>
</dbReference>
<dbReference type="Pfam" id="PF13802">
    <property type="entry name" value="Gal_mutarotas_2"/>
    <property type="match status" value="1"/>
</dbReference>
<name>A0ABW4ZKY9_9SPHI</name>
<evidence type="ECO:0000259" key="2">
    <source>
        <dbReference type="Pfam" id="PF13802"/>
    </source>
</evidence>
<feature type="signal peptide" evidence="1">
    <location>
        <begin position="1"/>
        <end position="23"/>
    </location>
</feature>
<keyword evidence="4" id="KW-1185">Reference proteome</keyword>